<gene>
    <name evidence="8" type="ORF">TNIN_308331</name>
</gene>
<dbReference type="PANTHER" id="PTHR21421">
    <property type="entry name" value="GUSTATORY RECEPTOR"/>
    <property type="match status" value="1"/>
</dbReference>
<evidence type="ECO:0000256" key="3">
    <source>
        <dbReference type="ARBA" id="ARBA00022989"/>
    </source>
</evidence>
<reference evidence="8" key="1">
    <citation type="submission" date="2020-08" db="EMBL/GenBank/DDBJ databases">
        <title>Multicomponent nature underlies the extraordinary mechanical properties of spider dragline silk.</title>
        <authorList>
            <person name="Kono N."/>
            <person name="Nakamura H."/>
            <person name="Mori M."/>
            <person name="Yoshida Y."/>
            <person name="Ohtoshi R."/>
            <person name="Malay A.D."/>
            <person name="Moran D.A.P."/>
            <person name="Tomita M."/>
            <person name="Numata K."/>
            <person name="Arakawa K."/>
        </authorList>
    </citation>
    <scope>NUCLEOTIDE SEQUENCE</scope>
</reference>
<comment type="caution">
    <text evidence="8">The sequence shown here is derived from an EMBL/GenBank/DDBJ whole genome shotgun (WGS) entry which is preliminary data.</text>
</comment>
<dbReference type="Proteomes" id="UP000886998">
    <property type="component" value="Unassembled WGS sequence"/>
</dbReference>
<protein>
    <recommendedName>
        <fullName evidence="10">Gustatory receptor</fullName>
    </recommendedName>
</protein>
<keyword evidence="7" id="KW-0732">Signal</keyword>
<accession>A0A8X6X7R5</accession>
<feature type="chain" id="PRO_5036481422" description="Gustatory receptor" evidence="7">
    <location>
        <begin position="18"/>
        <end position="185"/>
    </location>
</feature>
<feature type="transmembrane region" description="Helical" evidence="6">
    <location>
        <begin position="91"/>
        <end position="112"/>
    </location>
</feature>
<evidence type="ECO:0000313" key="9">
    <source>
        <dbReference type="Proteomes" id="UP000886998"/>
    </source>
</evidence>
<keyword evidence="9" id="KW-1185">Reference proteome</keyword>
<proteinExistence type="predicted"/>
<dbReference type="PANTHER" id="PTHR21421:SF29">
    <property type="entry name" value="GUSTATORY RECEPTOR 5A FOR TREHALOSE-RELATED"/>
    <property type="match status" value="1"/>
</dbReference>
<dbReference type="GO" id="GO:0016020">
    <property type="term" value="C:membrane"/>
    <property type="evidence" value="ECO:0007669"/>
    <property type="project" value="UniProtKB-SubCell"/>
</dbReference>
<feature type="signal peptide" evidence="7">
    <location>
        <begin position="1"/>
        <end position="17"/>
    </location>
</feature>
<name>A0A8X6X7R5_9ARAC</name>
<keyword evidence="4 6" id="KW-0472">Membrane</keyword>
<evidence type="ECO:0000256" key="6">
    <source>
        <dbReference type="SAM" id="Phobius"/>
    </source>
</evidence>
<evidence type="ECO:0008006" key="10">
    <source>
        <dbReference type="Google" id="ProtNLM"/>
    </source>
</evidence>
<evidence type="ECO:0000256" key="2">
    <source>
        <dbReference type="ARBA" id="ARBA00022692"/>
    </source>
</evidence>
<keyword evidence="5" id="KW-0675">Receptor</keyword>
<dbReference type="GO" id="GO:0007606">
    <property type="term" value="P:sensory perception of chemical stimulus"/>
    <property type="evidence" value="ECO:0007669"/>
    <property type="project" value="TreeGrafter"/>
</dbReference>
<dbReference type="AlphaFoldDB" id="A0A8X6X7R5"/>
<evidence type="ECO:0000256" key="1">
    <source>
        <dbReference type="ARBA" id="ARBA00004141"/>
    </source>
</evidence>
<dbReference type="OrthoDB" id="6436144at2759"/>
<evidence type="ECO:0000256" key="5">
    <source>
        <dbReference type="ARBA" id="ARBA00023170"/>
    </source>
</evidence>
<comment type="subcellular location">
    <subcellularLocation>
        <location evidence="1">Membrane</location>
        <topology evidence="1">Multi-pass membrane protein</topology>
    </subcellularLocation>
</comment>
<keyword evidence="3 6" id="KW-1133">Transmembrane helix</keyword>
<dbReference type="EMBL" id="BMAV01006456">
    <property type="protein sequence ID" value="GFY48433.1"/>
    <property type="molecule type" value="Genomic_DNA"/>
</dbReference>
<sequence>MCLFIVLLLAACAAIIAILQDYCKSINSSGASFESLQKHYISVMNTVKRVDKCLSFPLFVVLGMHAIFLFFIVSFYSWLSSWVHSVLRMDIYFYADFILCIVQYCVMTTFAAKIHEEVQNIKLEVAKMSSRPSQLTAVEQLLLIAKVNSHSKICLTVWGFMNITKNFSFSSLGALVTFGALFRDL</sequence>
<evidence type="ECO:0000256" key="7">
    <source>
        <dbReference type="SAM" id="SignalP"/>
    </source>
</evidence>
<dbReference type="GO" id="GO:0051606">
    <property type="term" value="P:detection of stimulus"/>
    <property type="evidence" value="ECO:0007669"/>
    <property type="project" value="UniProtKB-ARBA"/>
</dbReference>
<evidence type="ECO:0000313" key="8">
    <source>
        <dbReference type="EMBL" id="GFY48433.1"/>
    </source>
</evidence>
<dbReference type="GO" id="GO:0038023">
    <property type="term" value="F:signaling receptor activity"/>
    <property type="evidence" value="ECO:0007669"/>
    <property type="project" value="UniProtKB-ARBA"/>
</dbReference>
<organism evidence="8 9">
    <name type="scientific">Trichonephila inaurata madagascariensis</name>
    <dbReference type="NCBI Taxonomy" id="2747483"/>
    <lineage>
        <taxon>Eukaryota</taxon>
        <taxon>Metazoa</taxon>
        <taxon>Ecdysozoa</taxon>
        <taxon>Arthropoda</taxon>
        <taxon>Chelicerata</taxon>
        <taxon>Arachnida</taxon>
        <taxon>Araneae</taxon>
        <taxon>Araneomorphae</taxon>
        <taxon>Entelegynae</taxon>
        <taxon>Araneoidea</taxon>
        <taxon>Nephilidae</taxon>
        <taxon>Trichonephila</taxon>
        <taxon>Trichonephila inaurata</taxon>
    </lineage>
</organism>
<feature type="transmembrane region" description="Helical" evidence="6">
    <location>
        <begin position="54"/>
        <end position="79"/>
    </location>
</feature>
<evidence type="ECO:0000256" key="4">
    <source>
        <dbReference type="ARBA" id="ARBA00023136"/>
    </source>
</evidence>
<keyword evidence="2 6" id="KW-0812">Transmembrane</keyword>